<organism evidence="2 3">
    <name type="scientific">Oryza sativa subsp. indica</name>
    <name type="common">Rice</name>
    <dbReference type="NCBI Taxonomy" id="39946"/>
    <lineage>
        <taxon>Eukaryota</taxon>
        <taxon>Viridiplantae</taxon>
        <taxon>Streptophyta</taxon>
        <taxon>Embryophyta</taxon>
        <taxon>Tracheophyta</taxon>
        <taxon>Spermatophyta</taxon>
        <taxon>Magnoliopsida</taxon>
        <taxon>Liliopsida</taxon>
        <taxon>Poales</taxon>
        <taxon>Poaceae</taxon>
        <taxon>BOP clade</taxon>
        <taxon>Oryzoideae</taxon>
        <taxon>Oryzeae</taxon>
        <taxon>Oryzinae</taxon>
        <taxon>Oryza</taxon>
        <taxon>Oryza sativa</taxon>
    </lineage>
</organism>
<evidence type="ECO:0000313" key="3">
    <source>
        <dbReference type="Proteomes" id="UP000007015"/>
    </source>
</evidence>
<feature type="compositionally biased region" description="Low complexity" evidence="1">
    <location>
        <begin position="137"/>
        <end position="147"/>
    </location>
</feature>
<keyword evidence="3" id="KW-1185">Reference proteome</keyword>
<evidence type="ECO:0000313" key="2">
    <source>
        <dbReference type="EMBL" id="EEC73237.1"/>
    </source>
</evidence>
<dbReference type="Gramene" id="BGIOSGA006419-TA">
    <property type="protein sequence ID" value="BGIOSGA006419-PA"/>
    <property type="gene ID" value="BGIOSGA006419"/>
</dbReference>
<dbReference type="AlphaFoldDB" id="B8AIC1"/>
<reference evidence="2 3" key="1">
    <citation type="journal article" date="2005" name="PLoS Biol.">
        <title>The genomes of Oryza sativa: a history of duplications.</title>
        <authorList>
            <person name="Yu J."/>
            <person name="Wang J."/>
            <person name="Lin W."/>
            <person name="Li S."/>
            <person name="Li H."/>
            <person name="Zhou J."/>
            <person name="Ni P."/>
            <person name="Dong W."/>
            <person name="Hu S."/>
            <person name="Zeng C."/>
            <person name="Zhang J."/>
            <person name="Zhang Y."/>
            <person name="Li R."/>
            <person name="Xu Z."/>
            <person name="Li S."/>
            <person name="Li X."/>
            <person name="Zheng H."/>
            <person name="Cong L."/>
            <person name="Lin L."/>
            <person name="Yin J."/>
            <person name="Geng J."/>
            <person name="Li G."/>
            <person name="Shi J."/>
            <person name="Liu J."/>
            <person name="Lv H."/>
            <person name="Li J."/>
            <person name="Wang J."/>
            <person name="Deng Y."/>
            <person name="Ran L."/>
            <person name="Shi X."/>
            <person name="Wang X."/>
            <person name="Wu Q."/>
            <person name="Li C."/>
            <person name="Ren X."/>
            <person name="Wang J."/>
            <person name="Wang X."/>
            <person name="Li D."/>
            <person name="Liu D."/>
            <person name="Zhang X."/>
            <person name="Ji Z."/>
            <person name="Zhao W."/>
            <person name="Sun Y."/>
            <person name="Zhang Z."/>
            <person name="Bao J."/>
            <person name="Han Y."/>
            <person name="Dong L."/>
            <person name="Ji J."/>
            <person name="Chen P."/>
            <person name="Wu S."/>
            <person name="Liu J."/>
            <person name="Xiao Y."/>
            <person name="Bu D."/>
            <person name="Tan J."/>
            <person name="Yang L."/>
            <person name="Ye C."/>
            <person name="Zhang J."/>
            <person name="Xu J."/>
            <person name="Zhou Y."/>
            <person name="Yu Y."/>
            <person name="Zhang B."/>
            <person name="Zhuang S."/>
            <person name="Wei H."/>
            <person name="Liu B."/>
            <person name="Lei M."/>
            <person name="Yu H."/>
            <person name="Li Y."/>
            <person name="Xu H."/>
            <person name="Wei S."/>
            <person name="He X."/>
            <person name="Fang L."/>
            <person name="Zhang Z."/>
            <person name="Zhang Y."/>
            <person name="Huang X."/>
            <person name="Su Z."/>
            <person name="Tong W."/>
            <person name="Li J."/>
            <person name="Tong Z."/>
            <person name="Li S."/>
            <person name="Ye J."/>
            <person name="Wang L."/>
            <person name="Fang L."/>
            <person name="Lei T."/>
            <person name="Chen C."/>
            <person name="Chen H."/>
            <person name="Xu Z."/>
            <person name="Li H."/>
            <person name="Huang H."/>
            <person name="Zhang F."/>
            <person name="Xu H."/>
            <person name="Li N."/>
            <person name="Zhao C."/>
            <person name="Li S."/>
            <person name="Dong L."/>
            <person name="Huang Y."/>
            <person name="Li L."/>
            <person name="Xi Y."/>
            <person name="Qi Q."/>
            <person name="Li W."/>
            <person name="Zhang B."/>
            <person name="Hu W."/>
            <person name="Zhang Y."/>
            <person name="Tian X."/>
            <person name="Jiao Y."/>
            <person name="Liang X."/>
            <person name="Jin J."/>
            <person name="Gao L."/>
            <person name="Zheng W."/>
            <person name="Hao B."/>
            <person name="Liu S."/>
            <person name="Wang W."/>
            <person name="Yuan L."/>
            <person name="Cao M."/>
            <person name="McDermott J."/>
            <person name="Samudrala R."/>
            <person name="Wang J."/>
            <person name="Wong G.K."/>
            <person name="Yang H."/>
        </authorList>
    </citation>
    <scope>NUCLEOTIDE SEQUENCE [LARGE SCALE GENOMIC DNA]</scope>
    <source>
        <strain evidence="3">cv. 93-11</strain>
    </source>
</reference>
<proteinExistence type="predicted"/>
<gene>
    <name evidence="2" type="ORF">OsI_07334</name>
</gene>
<dbReference type="Proteomes" id="UP000007015">
    <property type="component" value="Chromosome 2"/>
</dbReference>
<dbReference type="HOGENOM" id="CLU_1771138_0_0_1"/>
<sequence>MPRPPVALVNRVAIRRLALLQPSPCCVAIEVELTVVFSDSVEGANSDGTIARPSGEAEVARPPAVPAIHAAFGRRWNLQPIPPYGRRNDVKEVVGDGLPWSGVTADYCHHPCRLKTRPRGRKDATCQYDDSASSRKAAGSADWAAKA</sequence>
<feature type="region of interest" description="Disordered" evidence="1">
    <location>
        <begin position="117"/>
        <end position="147"/>
    </location>
</feature>
<evidence type="ECO:0000256" key="1">
    <source>
        <dbReference type="SAM" id="MobiDB-lite"/>
    </source>
</evidence>
<accession>B8AIC1</accession>
<dbReference type="EMBL" id="CM000127">
    <property type="protein sequence ID" value="EEC73237.1"/>
    <property type="molecule type" value="Genomic_DNA"/>
</dbReference>
<name>B8AIC1_ORYSI</name>
<protein>
    <submittedName>
        <fullName evidence="2">Uncharacterized protein</fullName>
    </submittedName>
</protein>